<name>A0ABU6RXZ6_9FABA</name>
<sequence length="278" mass="32821">MPRMKKTTKRTRGESSVEPPPWNHPLARYFASNEDLVYYKMRLVGRKEIPPRYLDPNLLVTQNFDHLREILEYQGIMNFVQIRDKYYPDLVAIAYSTLLIEVNEENESDFSLVFKLGKDEYKLARVSGHATVCDEDLIIMWAMVNNIKINWPYFIDQHMIRLKKKETSGGLGYLCLWTRIFNRVGIDLTNEKVKHVPSQSCIGIRLLRKMGRGAIEEGQEDQETQETPPQAQEQAGPSMRDLMQVLQRIERKQDRLDRRLHRIEQYMEIEEDEDEDQD</sequence>
<evidence type="ECO:0000313" key="3">
    <source>
        <dbReference type="Proteomes" id="UP001341840"/>
    </source>
</evidence>
<evidence type="ECO:0000313" key="2">
    <source>
        <dbReference type="EMBL" id="MED6128673.1"/>
    </source>
</evidence>
<accession>A0ABU6RXZ6</accession>
<proteinExistence type="predicted"/>
<dbReference type="EMBL" id="JASCZI010032972">
    <property type="protein sequence ID" value="MED6128673.1"/>
    <property type="molecule type" value="Genomic_DNA"/>
</dbReference>
<feature type="compositionally biased region" description="Low complexity" evidence="1">
    <location>
        <begin position="225"/>
        <end position="236"/>
    </location>
</feature>
<keyword evidence="3" id="KW-1185">Reference proteome</keyword>
<reference evidence="2 3" key="1">
    <citation type="journal article" date="2023" name="Plants (Basel)">
        <title>Bridging the Gap: Combining Genomics and Transcriptomics Approaches to Understand Stylosanthes scabra, an Orphan Legume from the Brazilian Caatinga.</title>
        <authorList>
            <person name="Ferreira-Neto J.R.C."/>
            <person name="da Silva M.D."/>
            <person name="Binneck E."/>
            <person name="de Melo N.F."/>
            <person name="da Silva R.H."/>
            <person name="de Melo A.L.T.M."/>
            <person name="Pandolfi V."/>
            <person name="Bustamante F.O."/>
            <person name="Brasileiro-Vidal A.C."/>
            <person name="Benko-Iseppon A.M."/>
        </authorList>
    </citation>
    <scope>NUCLEOTIDE SEQUENCE [LARGE SCALE GENOMIC DNA]</scope>
    <source>
        <tissue evidence="2">Leaves</tissue>
    </source>
</reference>
<dbReference type="Proteomes" id="UP001341840">
    <property type="component" value="Unassembled WGS sequence"/>
</dbReference>
<evidence type="ECO:0000256" key="1">
    <source>
        <dbReference type="SAM" id="MobiDB-lite"/>
    </source>
</evidence>
<comment type="caution">
    <text evidence="2">The sequence shown here is derived from an EMBL/GenBank/DDBJ whole genome shotgun (WGS) entry which is preliminary data.</text>
</comment>
<gene>
    <name evidence="2" type="ORF">PIB30_100166</name>
</gene>
<organism evidence="2 3">
    <name type="scientific">Stylosanthes scabra</name>
    <dbReference type="NCBI Taxonomy" id="79078"/>
    <lineage>
        <taxon>Eukaryota</taxon>
        <taxon>Viridiplantae</taxon>
        <taxon>Streptophyta</taxon>
        <taxon>Embryophyta</taxon>
        <taxon>Tracheophyta</taxon>
        <taxon>Spermatophyta</taxon>
        <taxon>Magnoliopsida</taxon>
        <taxon>eudicotyledons</taxon>
        <taxon>Gunneridae</taxon>
        <taxon>Pentapetalae</taxon>
        <taxon>rosids</taxon>
        <taxon>fabids</taxon>
        <taxon>Fabales</taxon>
        <taxon>Fabaceae</taxon>
        <taxon>Papilionoideae</taxon>
        <taxon>50 kb inversion clade</taxon>
        <taxon>dalbergioids sensu lato</taxon>
        <taxon>Dalbergieae</taxon>
        <taxon>Pterocarpus clade</taxon>
        <taxon>Stylosanthes</taxon>
    </lineage>
</organism>
<feature type="region of interest" description="Disordered" evidence="1">
    <location>
        <begin position="216"/>
        <end position="240"/>
    </location>
</feature>
<protein>
    <submittedName>
        <fullName evidence="2">Uncharacterized protein</fullName>
    </submittedName>
</protein>